<dbReference type="InterPro" id="IPR002481">
    <property type="entry name" value="FUR"/>
</dbReference>
<dbReference type="EMBL" id="PIPM01000016">
    <property type="protein sequence ID" value="RUO28217.1"/>
    <property type="molecule type" value="Genomic_DNA"/>
</dbReference>
<evidence type="ECO:0000256" key="8">
    <source>
        <dbReference type="RuleBase" id="RU364037"/>
    </source>
</evidence>
<evidence type="ECO:0000256" key="3">
    <source>
        <dbReference type="ARBA" id="ARBA00022833"/>
    </source>
</evidence>
<keyword evidence="4 8" id="KW-0805">Transcription regulation</keyword>
<dbReference type="SUPFAM" id="SSF46785">
    <property type="entry name" value="Winged helix' DNA-binding domain"/>
    <property type="match status" value="1"/>
</dbReference>
<organism evidence="9 10">
    <name type="scientific">Aliidiomarina sanyensis</name>
    <dbReference type="NCBI Taxonomy" id="1249555"/>
    <lineage>
        <taxon>Bacteria</taxon>
        <taxon>Pseudomonadati</taxon>
        <taxon>Pseudomonadota</taxon>
        <taxon>Gammaproteobacteria</taxon>
        <taxon>Alteromonadales</taxon>
        <taxon>Idiomarinaceae</taxon>
        <taxon>Aliidiomarina</taxon>
    </lineage>
</organism>
<evidence type="ECO:0000313" key="10">
    <source>
        <dbReference type="Proteomes" id="UP000288405"/>
    </source>
</evidence>
<dbReference type="PANTHER" id="PTHR33202">
    <property type="entry name" value="ZINC UPTAKE REGULATION PROTEIN"/>
    <property type="match status" value="1"/>
</dbReference>
<dbReference type="NCBIfam" id="NF008646">
    <property type="entry name" value="PRK11639.1"/>
    <property type="match status" value="1"/>
</dbReference>
<dbReference type="Pfam" id="PF01475">
    <property type="entry name" value="FUR"/>
    <property type="match status" value="1"/>
</dbReference>
<sequence>MSRQATEQLIQRAEAMCERRGVRLTPTRKEVFALLSQHDGAIGAYDLLEQLKQEMPNAKPPTIYRALEFLQAQGFVHKVSSSNSYVLCSHFEKQHPVQMLICSHCGNVQEIHSKGVHEEFLQQAQKKGFTVQQQTVEAIGICEACAADSVNEDESGLQ</sequence>
<dbReference type="PANTHER" id="PTHR33202:SF6">
    <property type="entry name" value="ZINC UPTAKE REGULATION PROTEIN"/>
    <property type="match status" value="1"/>
</dbReference>
<keyword evidence="10" id="KW-1185">Reference proteome</keyword>
<dbReference type="Gene3D" id="1.10.10.10">
    <property type="entry name" value="Winged helix-like DNA-binding domain superfamily/Winged helix DNA-binding domain"/>
    <property type="match status" value="1"/>
</dbReference>
<evidence type="ECO:0000256" key="5">
    <source>
        <dbReference type="ARBA" id="ARBA00023125"/>
    </source>
</evidence>
<evidence type="ECO:0000256" key="4">
    <source>
        <dbReference type="ARBA" id="ARBA00023015"/>
    </source>
</evidence>
<keyword evidence="2 8" id="KW-0678">Repressor</keyword>
<comment type="similarity">
    <text evidence="1 8">Belongs to the Fur family.</text>
</comment>
<dbReference type="GO" id="GO:0045892">
    <property type="term" value="P:negative regulation of DNA-templated transcription"/>
    <property type="evidence" value="ECO:0007669"/>
    <property type="project" value="TreeGrafter"/>
</dbReference>
<comment type="caution">
    <text evidence="9">The sequence shown here is derived from an EMBL/GenBank/DDBJ whole genome shotgun (WGS) entry which is preliminary data.</text>
</comment>
<feature type="binding site" evidence="7">
    <location>
        <position position="105"/>
    </location>
    <ligand>
        <name>Zn(2+)</name>
        <dbReference type="ChEBI" id="CHEBI:29105"/>
    </ligand>
</feature>
<dbReference type="Gene3D" id="3.30.1490.190">
    <property type="match status" value="1"/>
</dbReference>
<protein>
    <recommendedName>
        <fullName evidence="8">Ferric uptake regulation protein</fullName>
    </recommendedName>
</protein>
<dbReference type="GO" id="GO:0005829">
    <property type="term" value="C:cytosol"/>
    <property type="evidence" value="ECO:0007669"/>
    <property type="project" value="TreeGrafter"/>
</dbReference>
<dbReference type="GO" id="GO:1900376">
    <property type="term" value="P:regulation of secondary metabolite biosynthetic process"/>
    <property type="evidence" value="ECO:0007669"/>
    <property type="project" value="TreeGrafter"/>
</dbReference>
<dbReference type="RefSeq" id="WP_126777667.1">
    <property type="nucleotide sequence ID" value="NZ_PIPM01000016.1"/>
</dbReference>
<proteinExistence type="inferred from homology"/>
<comment type="subunit">
    <text evidence="8">Homodimer.</text>
</comment>
<comment type="cofactor">
    <cofactor evidence="7">
        <name>Zn(2+)</name>
        <dbReference type="ChEBI" id="CHEBI:29105"/>
    </cofactor>
    <text evidence="7">Binds 1 zinc ion per subunit.</text>
</comment>
<keyword evidence="3 7" id="KW-0862">Zinc</keyword>
<reference evidence="9 10" key="1">
    <citation type="journal article" date="2011" name="Front. Microbiol.">
        <title>Genomic signatures of strain selection and enhancement in Bacillus atrophaeus var. globigii, a historical biowarfare simulant.</title>
        <authorList>
            <person name="Gibbons H.S."/>
            <person name="Broomall S.M."/>
            <person name="McNew L.A."/>
            <person name="Daligault H."/>
            <person name="Chapman C."/>
            <person name="Bruce D."/>
            <person name="Karavis M."/>
            <person name="Krepps M."/>
            <person name="McGregor P.A."/>
            <person name="Hong C."/>
            <person name="Park K.H."/>
            <person name="Akmal A."/>
            <person name="Feldman A."/>
            <person name="Lin J.S."/>
            <person name="Chang W.E."/>
            <person name="Higgs B.W."/>
            <person name="Demirev P."/>
            <person name="Lindquist J."/>
            <person name="Liem A."/>
            <person name="Fochler E."/>
            <person name="Read T.D."/>
            <person name="Tapia R."/>
            <person name="Johnson S."/>
            <person name="Bishop-Lilly K.A."/>
            <person name="Detter C."/>
            <person name="Han C."/>
            <person name="Sozhamannan S."/>
            <person name="Rosenzweig C.N."/>
            <person name="Skowronski E.W."/>
        </authorList>
    </citation>
    <scope>NUCLEOTIDE SEQUENCE [LARGE SCALE GENOMIC DNA]</scope>
    <source>
        <strain evidence="9 10">GYP-17</strain>
    </source>
</reference>
<dbReference type="Proteomes" id="UP000288405">
    <property type="component" value="Unassembled WGS sequence"/>
</dbReference>
<feature type="binding site" evidence="7">
    <location>
        <position position="102"/>
    </location>
    <ligand>
        <name>Zn(2+)</name>
        <dbReference type="ChEBI" id="CHEBI:29105"/>
    </ligand>
</feature>
<evidence type="ECO:0000256" key="7">
    <source>
        <dbReference type="PIRSR" id="PIRSR602481-1"/>
    </source>
</evidence>
<feature type="binding site" evidence="7">
    <location>
        <position position="145"/>
    </location>
    <ligand>
        <name>Zn(2+)</name>
        <dbReference type="ChEBI" id="CHEBI:29105"/>
    </ligand>
</feature>
<comment type="subcellular location">
    <subcellularLocation>
        <location evidence="8">Cytoplasm</location>
    </subcellularLocation>
</comment>
<keyword evidence="6 8" id="KW-0804">Transcription</keyword>
<dbReference type="CDD" id="cd07153">
    <property type="entry name" value="Fur_like"/>
    <property type="match status" value="1"/>
</dbReference>
<evidence type="ECO:0000256" key="6">
    <source>
        <dbReference type="ARBA" id="ARBA00023163"/>
    </source>
</evidence>
<keyword evidence="7 8" id="KW-0479">Metal-binding</keyword>
<dbReference type="GO" id="GO:0003700">
    <property type="term" value="F:DNA-binding transcription factor activity"/>
    <property type="evidence" value="ECO:0007669"/>
    <property type="project" value="UniProtKB-UniRule"/>
</dbReference>
<dbReference type="GO" id="GO:0008270">
    <property type="term" value="F:zinc ion binding"/>
    <property type="evidence" value="ECO:0007669"/>
    <property type="project" value="TreeGrafter"/>
</dbReference>
<dbReference type="InterPro" id="IPR036390">
    <property type="entry name" value="WH_DNA-bd_sf"/>
</dbReference>
<dbReference type="InterPro" id="IPR036388">
    <property type="entry name" value="WH-like_DNA-bd_sf"/>
</dbReference>
<keyword evidence="8" id="KW-0408">Iron</keyword>
<feature type="binding site" evidence="7">
    <location>
        <position position="142"/>
    </location>
    <ligand>
        <name>Zn(2+)</name>
        <dbReference type="ChEBI" id="CHEBI:29105"/>
    </ligand>
</feature>
<dbReference type="OrthoDB" id="9801127at2"/>
<dbReference type="InterPro" id="IPR043135">
    <property type="entry name" value="Fur_C"/>
</dbReference>
<dbReference type="FunFam" id="1.10.10.10:FF:000137">
    <property type="entry name" value="Zinc uptake transcriptional repressor"/>
    <property type="match status" value="1"/>
</dbReference>
<evidence type="ECO:0000313" key="9">
    <source>
        <dbReference type="EMBL" id="RUO28217.1"/>
    </source>
</evidence>
<name>A0A432WBK9_9GAMM</name>
<dbReference type="AlphaFoldDB" id="A0A432WBK9"/>
<gene>
    <name evidence="8" type="primary">fur</name>
    <name evidence="9" type="ORF">CWE11_10940</name>
</gene>
<dbReference type="GO" id="GO:0000976">
    <property type="term" value="F:transcription cis-regulatory region binding"/>
    <property type="evidence" value="ECO:0007669"/>
    <property type="project" value="TreeGrafter"/>
</dbReference>
<keyword evidence="8" id="KW-0963">Cytoplasm</keyword>
<accession>A0A432WBK9</accession>
<keyword evidence="5 8" id="KW-0238">DNA-binding</keyword>
<evidence type="ECO:0000256" key="2">
    <source>
        <dbReference type="ARBA" id="ARBA00022491"/>
    </source>
</evidence>
<evidence type="ECO:0000256" key="1">
    <source>
        <dbReference type="ARBA" id="ARBA00007957"/>
    </source>
</evidence>